<gene>
    <name evidence="2" type="ORF">J4Q44_G00218990</name>
</gene>
<comment type="caution">
    <text evidence="2">The sequence shown here is derived from an EMBL/GenBank/DDBJ whole genome shotgun (WGS) entry which is preliminary data.</text>
</comment>
<accession>A0AAN8QRW7</accession>
<proteinExistence type="predicted"/>
<evidence type="ECO:0000313" key="3">
    <source>
        <dbReference type="Proteomes" id="UP001356427"/>
    </source>
</evidence>
<dbReference type="AlphaFoldDB" id="A0AAN8QRW7"/>
<dbReference type="EMBL" id="JAGTTL010000019">
    <property type="protein sequence ID" value="KAK6308628.1"/>
    <property type="molecule type" value="Genomic_DNA"/>
</dbReference>
<reference evidence="2 3" key="1">
    <citation type="submission" date="2021-04" db="EMBL/GenBank/DDBJ databases">
        <authorList>
            <person name="De Guttry C."/>
            <person name="Zahm M."/>
            <person name="Klopp C."/>
            <person name="Cabau C."/>
            <person name="Louis A."/>
            <person name="Berthelot C."/>
            <person name="Parey E."/>
            <person name="Roest Crollius H."/>
            <person name="Montfort J."/>
            <person name="Robinson-Rechavi M."/>
            <person name="Bucao C."/>
            <person name="Bouchez O."/>
            <person name="Gislard M."/>
            <person name="Lluch J."/>
            <person name="Milhes M."/>
            <person name="Lampietro C."/>
            <person name="Lopez Roques C."/>
            <person name="Donnadieu C."/>
            <person name="Braasch I."/>
            <person name="Desvignes T."/>
            <person name="Postlethwait J."/>
            <person name="Bobe J."/>
            <person name="Wedekind C."/>
            <person name="Guiguen Y."/>
        </authorList>
    </citation>
    <scope>NUCLEOTIDE SEQUENCE [LARGE SCALE GENOMIC DNA]</scope>
    <source>
        <strain evidence="2">Cs_M1</strain>
        <tissue evidence="2">Blood</tissue>
    </source>
</reference>
<keyword evidence="3" id="KW-1185">Reference proteome</keyword>
<feature type="compositionally biased region" description="Basic and acidic residues" evidence="1">
    <location>
        <begin position="62"/>
        <end position="71"/>
    </location>
</feature>
<protein>
    <submittedName>
        <fullName evidence="2">Uncharacterized protein</fullName>
    </submittedName>
</protein>
<dbReference type="Proteomes" id="UP001356427">
    <property type="component" value="Unassembled WGS sequence"/>
</dbReference>
<organism evidence="2 3">
    <name type="scientific">Coregonus suidteri</name>
    <dbReference type="NCBI Taxonomy" id="861788"/>
    <lineage>
        <taxon>Eukaryota</taxon>
        <taxon>Metazoa</taxon>
        <taxon>Chordata</taxon>
        <taxon>Craniata</taxon>
        <taxon>Vertebrata</taxon>
        <taxon>Euteleostomi</taxon>
        <taxon>Actinopterygii</taxon>
        <taxon>Neopterygii</taxon>
        <taxon>Teleostei</taxon>
        <taxon>Protacanthopterygii</taxon>
        <taxon>Salmoniformes</taxon>
        <taxon>Salmonidae</taxon>
        <taxon>Coregoninae</taxon>
        <taxon>Coregonus</taxon>
    </lineage>
</organism>
<evidence type="ECO:0000256" key="1">
    <source>
        <dbReference type="SAM" id="MobiDB-lite"/>
    </source>
</evidence>
<feature type="region of interest" description="Disordered" evidence="1">
    <location>
        <begin position="12"/>
        <end position="92"/>
    </location>
</feature>
<name>A0AAN8QRW7_9TELE</name>
<evidence type="ECO:0000313" key="2">
    <source>
        <dbReference type="EMBL" id="KAK6308628.1"/>
    </source>
</evidence>
<sequence>MPKLLLRLEVFEAPGETEESRGSRAHTGDIPTPLSSIRMSPRPMSGSREEWKAAADGSSSSEKLRESRSRGEAMFIRPTGEAEGGGDRKEVA</sequence>